<protein>
    <recommendedName>
        <fullName evidence="4">Iron transporter</fullName>
    </recommendedName>
</protein>
<evidence type="ECO:0000313" key="2">
    <source>
        <dbReference type="EMBL" id="RXK13141.1"/>
    </source>
</evidence>
<dbReference type="Proteomes" id="UP000289718">
    <property type="component" value="Unassembled WGS sequence"/>
</dbReference>
<proteinExistence type="predicted"/>
<keyword evidence="1" id="KW-1133">Transmembrane helix</keyword>
<feature type="transmembrane region" description="Helical" evidence="1">
    <location>
        <begin position="64"/>
        <end position="85"/>
    </location>
</feature>
<keyword evidence="1" id="KW-0812">Transmembrane</keyword>
<comment type="caution">
    <text evidence="2">The sequence shown here is derived from an EMBL/GenBank/DDBJ whole genome shotgun (WGS) entry which is preliminary data.</text>
</comment>
<feature type="transmembrane region" description="Helical" evidence="1">
    <location>
        <begin position="7"/>
        <end position="30"/>
    </location>
</feature>
<evidence type="ECO:0000313" key="3">
    <source>
        <dbReference type="Proteomes" id="UP000289718"/>
    </source>
</evidence>
<gene>
    <name evidence="2" type="ORF">CP965_04910</name>
</gene>
<accession>A0A4Q1AVQ6</accession>
<dbReference type="EMBL" id="NXIE01000002">
    <property type="protein sequence ID" value="RXK13141.1"/>
    <property type="molecule type" value="Genomic_DNA"/>
</dbReference>
<keyword evidence="3" id="KW-1185">Reference proteome</keyword>
<keyword evidence="1" id="KW-0472">Membrane</keyword>
<evidence type="ECO:0008006" key="4">
    <source>
        <dbReference type="Google" id="ProtNLM"/>
    </source>
</evidence>
<feature type="transmembrane region" description="Helical" evidence="1">
    <location>
        <begin position="36"/>
        <end position="57"/>
    </location>
</feature>
<organism evidence="2 3">
    <name type="scientific">Halarcobacter mediterraneus</name>
    <dbReference type="NCBI Taxonomy" id="2023153"/>
    <lineage>
        <taxon>Bacteria</taxon>
        <taxon>Pseudomonadati</taxon>
        <taxon>Campylobacterota</taxon>
        <taxon>Epsilonproteobacteria</taxon>
        <taxon>Campylobacterales</taxon>
        <taxon>Arcobacteraceae</taxon>
        <taxon>Halarcobacter</taxon>
    </lineage>
</organism>
<name>A0A4Q1AVQ6_9BACT</name>
<evidence type="ECO:0000256" key="1">
    <source>
        <dbReference type="SAM" id="Phobius"/>
    </source>
</evidence>
<dbReference type="AlphaFoldDB" id="A0A4Q1AVQ6"/>
<reference evidence="2 3" key="1">
    <citation type="submission" date="2017-09" db="EMBL/GenBank/DDBJ databases">
        <title>Genomics of the genus Arcobacter.</title>
        <authorList>
            <person name="Perez-Cataluna A."/>
            <person name="Figueras M.J."/>
            <person name="Salas-Masso N."/>
        </authorList>
    </citation>
    <scope>NUCLEOTIDE SEQUENCE [LARGE SCALE GENOMIC DNA]</scope>
    <source>
        <strain evidence="2 3">F156-34</strain>
    </source>
</reference>
<sequence>MGILRILTAGFGGYLLASLVTVTLTFALPFSNKVEAISFATMMSFLVWLGFILYSFSSVQLKSLLIQLTFICINLFLINTCLVGIKG</sequence>